<gene>
    <name evidence="2" type="ORF">ACFSL4_07475</name>
</gene>
<feature type="compositionally biased region" description="Basic and acidic residues" evidence="1">
    <location>
        <begin position="77"/>
        <end position="86"/>
    </location>
</feature>
<dbReference type="Proteomes" id="UP001597261">
    <property type="component" value="Unassembled WGS sequence"/>
</dbReference>
<sequence length="86" mass="9394">MDHEPLPSEGHAEVRIIAATPEAARRVAEVLRRAFASDEQRSYPAGSEGATRLHLTIDTTHAAEPARSWLATSEPSLEDHAHTDEV</sequence>
<name>A0ABW4IMV6_9ACTN</name>
<evidence type="ECO:0000313" key="2">
    <source>
        <dbReference type="EMBL" id="MFD1658062.1"/>
    </source>
</evidence>
<feature type="region of interest" description="Disordered" evidence="1">
    <location>
        <begin position="38"/>
        <end position="86"/>
    </location>
</feature>
<comment type="caution">
    <text evidence="2">The sequence shown here is derived from an EMBL/GenBank/DDBJ whole genome shotgun (WGS) entry which is preliminary data.</text>
</comment>
<keyword evidence="3" id="KW-1185">Reference proteome</keyword>
<dbReference type="EMBL" id="JBHUDX010000019">
    <property type="protein sequence ID" value="MFD1658062.1"/>
    <property type="molecule type" value="Genomic_DNA"/>
</dbReference>
<evidence type="ECO:0000313" key="3">
    <source>
        <dbReference type="Proteomes" id="UP001597261"/>
    </source>
</evidence>
<evidence type="ECO:0000256" key="1">
    <source>
        <dbReference type="SAM" id="MobiDB-lite"/>
    </source>
</evidence>
<organism evidence="2 3">
    <name type="scientific">Streptomyces caeni</name>
    <dbReference type="NCBI Taxonomy" id="2307231"/>
    <lineage>
        <taxon>Bacteria</taxon>
        <taxon>Bacillati</taxon>
        <taxon>Actinomycetota</taxon>
        <taxon>Actinomycetes</taxon>
        <taxon>Kitasatosporales</taxon>
        <taxon>Streptomycetaceae</taxon>
        <taxon>Streptomyces</taxon>
    </lineage>
</organism>
<reference evidence="3" key="1">
    <citation type="journal article" date="2019" name="Int. J. Syst. Evol. Microbiol.">
        <title>The Global Catalogue of Microorganisms (GCM) 10K type strain sequencing project: providing services to taxonomists for standard genome sequencing and annotation.</title>
        <authorList>
            <consortium name="The Broad Institute Genomics Platform"/>
            <consortium name="The Broad Institute Genome Sequencing Center for Infectious Disease"/>
            <person name="Wu L."/>
            <person name="Ma J."/>
        </authorList>
    </citation>
    <scope>NUCLEOTIDE SEQUENCE [LARGE SCALE GENOMIC DNA]</scope>
    <source>
        <strain evidence="3">CGMCC 1.12470</strain>
    </source>
</reference>
<proteinExistence type="predicted"/>
<accession>A0ABW4IMV6</accession>
<protein>
    <submittedName>
        <fullName evidence="2">Uncharacterized protein</fullName>
    </submittedName>
</protein>
<dbReference type="RefSeq" id="WP_381079825.1">
    <property type="nucleotide sequence ID" value="NZ_JBHUDX010000019.1"/>
</dbReference>